<feature type="compositionally biased region" description="Acidic residues" evidence="10">
    <location>
        <begin position="21"/>
        <end position="33"/>
    </location>
</feature>
<keyword evidence="12" id="KW-0282">Flagellum</keyword>
<evidence type="ECO:0000256" key="2">
    <source>
        <dbReference type="ARBA" id="ARBA00004496"/>
    </source>
</evidence>
<feature type="domain" description="Flagellar assembly protein FliH/Type III secretion system HrpE" evidence="11">
    <location>
        <begin position="95"/>
        <end position="219"/>
    </location>
</feature>
<evidence type="ECO:0000256" key="8">
    <source>
        <dbReference type="ARBA" id="ARBA00022927"/>
    </source>
</evidence>
<keyword evidence="12" id="KW-0966">Cell projection</keyword>
<feature type="region of interest" description="Disordered" evidence="10">
    <location>
        <begin position="1"/>
        <end position="64"/>
    </location>
</feature>
<dbReference type="GO" id="GO:0003774">
    <property type="term" value="F:cytoskeletal motor activity"/>
    <property type="evidence" value="ECO:0007669"/>
    <property type="project" value="InterPro"/>
</dbReference>
<dbReference type="GO" id="GO:0015031">
    <property type="term" value="P:protein transport"/>
    <property type="evidence" value="ECO:0007669"/>
    <property type="project" value="UniProtKB-KW"/>
</dbReference>
<sequence>MSITRHQATGAYQRWQPPAFDAEEPETPDETADESNAASADQPAPPEPEATEPQVHLPTADEIEGMFEQARSDGEKAGYDEGRKRAAAEEAHARDEAARLAELVRNMDEALDRLGGEVANEIVELAIVLARQMVGETLTTRPEAVATTVREALQHVPQGKVRIHLHPDDIKLVREHLDDQLEAGHHHLIEDTAVQRGGCRLETAGSDIDATVETRWERVLTSIGRGERANADDE</sequence>
<accession>A0A2I6S8E9</accession>
<dbReference type="PANTHER" id="PTHR34982">
    <property type="entry name" value="YOP PROTEINS TRANSLOCATION PROTEIN L"/>
    <property type="match status" value="1"/>
</dbReference>
<gene>
    <name evidence="12" type="ORF">C0099_11700</name>
</gene>
<evidence type="ECO:0000256" key="3">
    <source>
        <dbReference type="ARBA" id="ARBA00006602"/>
    </source>
</evidence>
<keyword evidence="5" id="KW-0813">Transport</keyword>
<evidence type="ECO:0000259" key="11">
    <source>
        <dbReference type="Pfam" id="PF02108"/>
    </source>
</evidence>
<dbReference type="PRINTS" id="PR01003">
    <property type="entry name" value="FLGFLIH"/>
</dbReference>
<proteinExistence type="inferred from homology"/>
<dbReference type="InterPro" id="IPR000563">
    <property type="entry name" value="Flag_FliH"/>
</dbReference>
<evidence type="ECO:0000256" key="10">
    <source>
        <dbReference type="SAM" id="MobiDB-lite"/>
    </source>
</evidence>
<evidence type="ECO:0000256" key="9">
    <source>
        <dbReference type="ARBA" id="ARBA00023225"/>
    </source>
</evidence>
<dbReference type="KEGG" id="atw:C0099_11700"/>
<evidence type="ECO:0000256" key="6">
    <source>
        <dbReference type="ARBA" id="ARBA00022490"/>
    </source>
</evidence>
<comment type="similarity">
    <text evidence="3">Belongs to the FliH family.</text>
</comment>
<dbReference type="AlphaFoldDB" id="A0A2I6S8E9"/>
<keyword evidence="7" id="KW-1005">Bacterial flagellum biogenesis</keyword>
<keyword evidence="13" id="KW-1185">Reference proteome</keyword>
<dbReference type="GO" id="GO:0044781">
    <property type="term" value="P:bacterial-type flagellum organization"/>
    <property type="evidence" value="ECO:0007669"/>
    <property type="project" value="UniProtKB-KW"/>
</dbReference>
<dbReference type="RefSeq" id="WP_102247583.1">
    <property type="nucleotide sequence ID" value="NZ_CP025682.1"/>
</dbReference>
<comment type="subcellular location">
    <subcellularLocation>
        <location evidence="2">Cytoplasm</location>
    </subcellularLocation>
</comment>
<dbReference type="GO" id="GO:0005829">
    <property type="term" value="C:cytosol"/>
    <property type="evidence" value="ECO:0007669"/>
    <property type="project" value="TreeGrafter"/>
</dbReference>
<name>A0A2I6S8E9_9RHOO</name>
<protein>
    <recommendedName>
        <fullName evidence="4">Flagellar assembly protein FliH</fullName>
    </recommendedName>
</protein>
<keyword evidence="12" id="KW-0969">Cilium</keyword>
<dbReference type="GO" id="GO:0009288">
    <property type="term" value="C:bacterial-type flagellum"/>
    <property type="evidence" value="ECO:0007669"/>
    <property type="project" value="InterPro"/>
</dbReference>
<dbReference type="InterPro" id="IPR018035">
    <property type="entry name" value="Flagellar_FliH/T3SS_HrpE"/>
</dbReference>
<dbReference type="InterPro" id="IPR051472">
    <property type="entry name" value="T3SS_Stator/FliH"/>
</dbReference>
<dbReference type="PANTHER" id="PTHR34982:SF1">
    <property type="entry name" value="FLAGELLAR ASSEMBLY PROTEIN FLIH"/>
    <property type="match status" value="1"/>
</dbReference>
<keyword evidence="8" id="KW-0653">Protein transport</keyword>
<evidence type="ECO:0000313" key="13">
    <source>
        <dbReference type="Proteomes" id="UP000242205"/>
    </source>
</evidence>
<dbReference type="SUPFAM" id="SSF160527">
    <property type="entry name" value="V-type ATPase subunit E-like"/>
    <property type="match status" value="1"/>
</dbReference>
<reference evidence="12 13" key="1">
    <citation type="submission" date="2018-01" db="EMBL/GenBank/DDBJ databases">
        <authorList>
            <person name="Fu G.-Y."/>
        </authorList>
    </citation>
    <scope>NUCLEOTIDE SEQUENCE [LARGE SCALE GENOMIC DNA]</scope>
    <source>
        <strain evidence="12 13">SY39</strain>
    </source>
</reference>
<dbReference type="GO" id="GO:0071973">
    <property type="term" value="P:bacterial-type flagellum-dependent cell motility"/>
    <property type="evidence" value="ECO:0007669"/>
    <property type="project" value="InterPro"/>
</dbReference>
<evidence type="ECO:0000256" key="4">
    <source>
        <dbReference type="ARBA" id="ARBA00016507"/>
    </source>
</evidence>
<organism evidence="12 13">
    <name type="scientific">Pseudazoarcus pumilus</name>
    <dbReference type="NCBI Taxonomy" id="2067960"/>
    <lineage>
        <taxon>Bacteria</taxon>
        <taxon>Pseudomonadati</taxon>
        <taxon>Pseudomonadota</taxon>
        <taxon>Betaproteobacteria</taxon>
        <taxon>Rhodocyclales</taxon>
        <taxon>Zoogloeaceae</taxon>
        <taxon>Pseudazoarcus</taxon>
    </lineage>
</organism>
<evidence type="ECO:0000256" key="5">
    <source>
        <dbReference type="ARBA" id="ARBA00022448"/>
    </source>
</evidence>
<comment type="function">
    <text evidence="1">Needed for flagellar regrowth and assembly.</text>
</comment>
<dbReference type="OrthoDB" id="5296952at2"/>
<dbReference type="Proteomes" id="UP000242205">
    <property type="component" value="Chromosome"/>
</dbReference>
<evidence type="ECO:0000256" key="7">
    <source>
        <dbReference type="ARBA" id="ARBA00022795"/>
    </source>
</evidence>
<keyword evidence="9" id="KW-1006">Bacterial flagellum protein export</keyword>
<dbReference type="EMBL" id="CP025682">
    <property type="protein sequence ID" value="AUN95535.1"/>
    <property type="molecule type" value="Genomic_DNA"/>
</dbReference>
<keyword evidence="6" id="KW-0963">Cytoplasm</keyword>
<dbReference type="Pfam" id="PF02108">
    <property type="entry name" value="FliH"/>
    <property type="match status" value="1"/>
</dbReference>
<evidence type="ECO:0000256" key="1">
    <source>
        <dbReference type="ARBA" id="ARBA00003041"/>
    </source>
</evidence>
<evidence type="ECO:0000313" key="12">
    <source>
        <dbReference type="EMBL" id="AUN95535.1"/>
    </source>
</evidence>